<dbReference type="SMART" id="SM00631">
    <property type="entry name" value="Zn_pept"/>
    <property type="match status" value="1"/>
</dbReference>
<feature type="signal peptide" evidence="12">
    <location>
        <begin position="1"/>
        <end position="20"/>
    </location>
</feature>
<dbReference type="EMBL" id="JAWZYT010000355">
    <property type="protein sequence ID" value="KAK4324500.1"/>
    <property type="molecule type" value="Genomic_DNA"/>
</dbReference>
<keyword evidence="9" id="KW-0482">Metalloprotease</keyword>
<comment type="similarity">
    <text evidence="2 10">Belongs to the peptidase M14 family.</text>
</comment>
<keyword evidence="5" id="KW-0479">Metal-binding</keyword>
<evidence type="ECO:0000313" key="15">
    <source>
        <dbReference type="Proteomes" id="UP001292094"/>
    </source>
</evidence>
<gene>
    <name evidence="14" type="ORF">Pmani_004847</name>
</gene>
<evidence type="ECO:0000256" key="1">
    <source>
        <dbReference type="ARBA" id="ARBA00001947"/>
    </source>
</evidence>
<feature type="compositionally biased region" description="Basic and acidic residues" evidence="11">
    <location>
        <begin position="238"/>
        <end position="272"/>
    </location>
</feature>
<keyword evidence="8" id="KW-0862">Zinc</keyword>
<keyword evidence="6 12" id="KW-0732">Signal</keyword>
<evidence type="ECO:0000256" key="12">
    <source>
        <dbReference type="SAM" id="SignalP"/>
    </source>
</evidence>
<feature type="chain" id="PRO_5042197218" description="Peptidase M14 domain-containing protein" evidence="12">
    <location>
        <begin position="21"/>
        <end position="542"/>
    </location>
</feature>
<feature type="active site" description="Proton donor/acceptor" evidence="10">
    <location>
        <position position="497"/>
    </location>
</feature>
<dbReference type="Gene3D" id="3.40.630.10">
    <property type="entry name" value="Zn peptidases"/>
    <property type="match status" value="1"/>
</dbReference>
<sequence>MLLKYLVVLVCGGAVVRTEAREGRSYIGWRQVQVCGSPSVLKPWLDSLPEGPHLLWLKTLPDSVHVAVSPNVSLSLLVKSAGVSDLTSPALSTGETSDDSLGCGGCPNTDGGQQGRQNTNTAPQQSAKDELGCEVILQDISSLITPTKDVNPEERMSWDEYHRYSTLMTFMEDLAVDNNNVELINLGVTLEGREINGLIIGTNAGELADEINKATRATTSSQRRQALTTSTTNNKNSKRTERQKRGDEPDVQEARDSDSNTAEREGRQETISRKRRKRKKMIDNKKKRTKQIIFIEAGSHAREWIAPAVGTYMAQQAADAGKKLLRHVTIIIVPLANPDGYEFAHTSDRFWRKNRRVNSNSECAGVDPNRNWDIEWESGIGSSSNPCSEVYQGPEPFSEEETLSLAWVENVLRDRITMFFSIHSFGKFVIFPWGYTTDPSNNFKNLRASANRITRTLNKQGDFEYIFGQTSTLLSRSAGGSDDYMHDRSVDISFTIELPDNSFILPPERILPVAEQMWAGLLCEIAKVSKNKKVKKMCKRLL</sequence>
<feature type="region of interest" description="Disordered" evidence="11">
    <location>
        <begin position="215"/>
        <end position="287"/>
    </location>
</feature>
<evidence type="ECO:0000256" key="8">
    <source>
        <dbReference type="ARBA" id="ARBA00022833"/>
    </source>
</evidence>
<evidence type="ECO:0000256" key="9">
    <source>
        <dbReference type="ARBA" id="ARBA00023049"/>
    </source>
</evidence>
<dbReference type="PRINTS" id="PR00765">
    <property type="entry name" value="CRBOXYPTASEA"/>
</dbReference>
<dbReference type="PROSITE" id="PS52035">
    <property type="entry name" value="PEPTIDASE_M14"/>
    <property type="match status" value="1"/>
</dbReference>
<dbReference type="GO" id="GO:0004181">
    <property type="term" value="F:metallocarboxypeptidase activity"/>
    <property type="evidence" value="ECO:0007669"/>
    <property type="project" value="InterPro"/>
</dbReference>
<dbReference type="GO" id="GO:0005615">
    <property type="term" value="C:extracellular space"/>
    <property type="evidence" value="ECO:0007669"/>
    <property type="project" value="TreeGrafter"/>
</dbReference>
<evidence type="ECO:0000256" key="5">
    <source>
        <dbReference type="ARBA" id="ARBA00022723"/>
    </source>
</evidence>
<dbReference type="PANTHER" id="PTHR11705">
    <property type="entry name" value="PROTEASE FAMILY M14 CARBOXYPEPTIDASE A,B"/>
    <property type="match status" value="1"/>
</dbReference>
<evidence type="ECO:0000256" key="2">
    <source>
        <dbReference type="ARBA" id="ARBA00005988"/>
    </source>
</evidence>
<evidence type="ECO:0000256" key="4">
    <source>
        <dbReference type="ARBA" id="ARBA00022670"/>
    </source>
</evidence>
<feature type="domain" description="Peptidase M14" evidence="13">
    <location>
        <begin position="160"/>
        <end position="528"/>
    </location>
</feature>
<evidence type="ECO:0000256" key="11">
    <source>
        <dbReference type="SAM" id="MobiDB-lite"/>
    </source>
</evidence>
<evidence type="ECO:0000256" key="10">
    <source>
        <dbReference type="PROSITE-ProRule" id="PRU01379"/>
    </source>
</evidence>
<evidence type="ECO:0000256" key="7">
    <source>
        <dbReference type="ARBA" id="ARBA00022801"/>
    </source>
</evidence>
<evidence type="ECO:0000256" key="6">
    <source>
        <dbReference type="ARBA" id="ARBA00022729"/>
    </source>
</evidence>
<keyword evidence="7" id="KW-0378">Hydrolase</keyword>
<dbReference type="GO" id="GO:0008270">
    <property type="term" value="F:zinc ion binding"/>
    <property type="evidence" value="ECO:0007669"/>
    <property type="project" value="InterPro"/>
</dbReference>
<name>A0AAE1UMU1_9EUCA</name>
<protein>
    <recommendedName>
        <fullName evidence="13">Peptidase M14 domain-containing protein</fullName>
    </recommendedName>
</protein>
<dbReference type="AlphaFoldDB" id="A0AAE1UMU1"/>
<keyword evidence="3" id="KW-0121">Carboxypeptidase</keyword>
<feature type="compositionally biased region" description="Polar residues" evidence="11">
    <location>
        <begin position="86"/>
        <end position="95"/>
    </location>
</feature>
<comment type="caution">
    <text evidence="14">The sequence shown here is derived from an EMBL/GenBank/DDBJ whole genome shotgun (WGS) entry which is preliminary data.</text>
</comment>
<feature type="region of interest" description="Disordered" evidence="11">
    <location>
        <begin position="86"/>
        <end position="128"/>
    </location>
</feature>
<keyword evidence="15" id="KW-1185">Reference proteome</keyword>
<organism evidence="14 15">
    <name type="scientific">Petrolisthes manimaculis</name>
    <dbReference type="NCBI Taxonomy" id="1843537"/>
    <lineage>
        <taxon>Eukaryota</taxon>
        <taxon>Metazoa</taxon>
        <taxon>Ecdysozoa</taxon>
        <taxon>Arthropoda</taxon>
        <taxon>Crustacea</taxon>
        <taxon>Multicrustacea</taxon>
        <taxon>Malacostraca</taxon>
        <taxon>Eumalacostraca</taxon>
        <taxon>Eucarida</taxon>
        <taxon>Decapoda</taxon>
        <taxon>Pleocyemata</taxon>
        <taxon>Anomura</taxon>
        <taxon>Galatheoidea</taxon>
        <taxon>Porcellanidae</taxon>
        <taxon>Petrolisthes</taxon>
    </lineage>
</organism>
<proteinExistence type="inferred from homology"/>
<evidence type="ECO:0000256" key="3">
    <source>
        <dbReference type="ARBA" id="ARBA00022645"/>
    </source>
</evidence>
<accession>A0AAE1UMU1</accession>
<reference evidence="14" key="1">
    <citation type="submission" date="2023-11" db="EMBL/GenBank/DDBJ databases">
        <title>Genome assemblies of two species of porcelain crab, Petrolisthes cinctipes and Petrolisthes manimaculis (Anomura: Porcellanidae).</title>
        <authorList>
            <person name="Angst P."/>
        </authorList>
    </citation>
    <scope>NUCLEOTIDE SEQUENCE</scope>
    <source>
        <strain evidence="14">PB745_02</strain>
        <tissue evidence="14">Gill</tissue>
    </source>
</reference>
<dbReference type="GO" id="GO:0006508">
    <property type="term" value="P:proteolysis"/>
    <property type="evidence" value="ECO:0007669"/>
    <property type="project" value="UniProtKB-KW"/>
</dbReference>
<feature type="compositionally biased region" description="Polar residues" evidence="11">
    <location>
        <begin position="215"/>
        <end position="227"/>
    </location>
</feature>
<dbReference type="InterPro" id="IPR000834">
    <property type="entry name" value="Peptidase_M14"/>
</dbReference>
<dbReference type="Proteomes" id="UP001292094">
    <property type="component" value="Unassembled WGS sequence"/>
</dbReference>
<dbReference type="Pfam" id="PF00246">
    <property type="entry name" value="Peptidase_M14"/>
    <property type="match status" value="1"/>
</dbReference>
<dbReference type="PANTHER" id="PTHR11705:SF140">
    <property type="entry name" value="FI02848P-RELATED"/>
    <property type="match status" value="1"/>
</dbReference>
<comment type="cofactor">
    <cofactor evidence="1">
        <name>Zn(2+)</name>
        <dbReference type="ChEBI" id="CHEBI:29105"/>
    </cofactor>
</comment>
<feature type="compositionally biased region" description="Polar residues" evidence="11">
    <location>
        <begin position="115"/>
        <end position="126"/>
    </location>
</feature>
<evidence type="ECO:0000313" key="14">
    <source>
        <dbReference type="EMBL" id="KAK4324500.1"/>
    </source>
</evidence>
<keyword evidence="4" id="KW-0645">Protease</keyword>
<dbReference type="SUPFAM" id="SSF53187">
    <property type="entry name" value="Zn-dependent exopeptidases"/>
    <property type="match status" value="1"/>
</dbReference>
<feature type="compositionally biased region" description="Basic residues" evidence="11">
    <location>
        <begin position="273"/>
        <end position="287"/>
    </location>
</feature>
<dbReference type="FunFam" id="3.40.630.10:FF:000084">
    <property type="entry name" value="Carboxypeptidase B2"/>
    <property type="match status" value="1"/>
</dbReference>
<evidence type="ECO:0000259" key="13">
    <source>
        <dbReference type="PROSITE" id="PS52035"/>
    </source>
</evidence>